<sequence>MAKEADNWKKTLQTTQQEQQLEQLRLQKEIEEWKKRVKRKEESDQKLSKQLQDARDHIFRLQPRRSFITETEAQEAFEDLFNNIQRWVENRLEGILDELDDGKLTSRPCTADAANRLLSFTFQRARQDFGTARTDEYHVLAIIMQFLNDNLFSRYFYCSLDGASLKGAEDRTVATIQRIESAMAKADRDSSQCREWRFEALNALVSQPQFREAQANLDRSLTENLLELLSILVPRMHLQELRESIGRNIVRPAVGLAHRLHLSTSLFSLRWTPNNNDVETGPIDDSKQDFSHYICYNVLESGKVVKPTVEKDGQPPLRVTYLFDVCPGLYCQSIQSGVLTYPRVICKPKILVAASFGNQVLAPQGPTIFRWLNHAVQHPENGARSLQTGIKNVSQGVKIPQQVANSKQNSSEAPRKPKRKLISSKGAGWFGGSR</sequence>
<comment type="caution">
    <text evidence="3">The sequence shown here is derived from an EMBL/GenBank/DDBJ whole genome shotgun (WGS) entry which is preliminary data.</text>
</comment>
<feature type="coiled-coil region" evidence="1">
    <location>
        <begin position="16"/>
        <end position="50"/>
    </location>
</feature>
<dbReference type="EMBL" id="ML994073">
    <property type="protein sequence ID" value="KAF2199491.1"/>
    <property type="molecule type" value="Genomic_DNA"/>
</dbReference>
<accession>A0A9P4MQL8</accession>
<evidence type="ECO:0000256" key="2">
    <source>
        <dbReference type="SAM" id="MobiDB-lite"/>
    </source>
</evidence>
<dbReference type="OrthoDB" id="4755094at2759"/>
<gene>
    <name evidence="3" type="ORF">GQ43DRAFT_376118</name>
</gene>
<name>A0A9P4MQL8_9PLEO</name>
<feature type="region of interest" description="Disordered" evidence="2">
    <location>
        <begin position="401"/>
        <end position="434"/>
    </location>
</feature>
<keyword evidence="4" id="KW-1185">Reference proteome</keyword>
<keyword evidence="1" id="KW-0175">Coiled coil</keyword>
<evidence type="ECO:0000256" key="1">
    <source>
        <dbReference type="SAM" id="Coils"/>
    </source>
</evidence>
<evidence type="ECO:0000313" key="3">
    <source>
        <dbReference type="EMBL" id="KAF2199491.1"/>
    </source>
</evidence>
<feature type="compositionally biased region" description="Polar residues" evidence="2">
    <location>
        <begin position="402"/>
        <end position="412"/>
    </location>
</feature>
<dbReference type="Proteomes" id="UP000799536">
    <property type="component" value="Unassembled WGS sequence"/>
</dbReference>
<organism evidence="3 4">
    <name type="scientific">Delitschia confertaspora ATCC 74209</name>
    <dbReference type="NCBI Taxonomy" id="1513339"/>
    <lineage>
        <taxon>Eukaryota</taxon>
        <taxon>Fungi</taxon>
        <taxon>Dikarya</taxon>
        <taxon>Ascomycota</taxon>
        <taxon>Pezizomycotina</taxon>
        <taxon>Dothideomycetes</taxon>
        <taxon>Pleosporomycetidae</taxon>
        <taxon>Pleosporales</taxon>
        <taxon>Delitschiaceae</taxon>
        <taxon>Delitschia</taxon>
    </lineage>
</organism>
<reference evidence="3" key="1">
    <citation type="journal article" date="2020" name="Stud. Mycol.">
        <title>101 Dothideomycetes genomes: a test case for predicting lifestyles and emergence of pathogens.</title>
        <authorList>
            <person name="Haridas S."/>
            <person name="Albert R."/>
            <person name="Binder M."/>
            <person name="Bloem J."/>
            <person name="Labutti K."/>
            <person name="Salamov A."/>
            <person name="Andreopoulos B."/>
            <person name="Baker S."/>
            <person name="Barry K."/>
            <person name="Bills G."/>
            <person name="Bluhm B."/>
            <person name="Cannon C."/>
            <person name="Castanera R."/>
            <person name="Culley D."/>
            <person name="Daum C."/>
            <person name="Ezra D."/>
            <person name="Gonzalez J."/>
            <person name="Henrissat B."/>
            <person name="Kuo A."/>
            <person name="Liang C."/>
            <person name="Lipzen A."/>
            <person name="Lutzoni F."/>
            <person name="Magnuson J."/>
            <person name="Mondo S."/>
            <person name="Nolan M."/>
            <person name="Ohm R."/>
            <person name="Pangilinan J."/>
            <person name="Park H.-J."/>
            <person name="Ramirez L."/>
            <person name="Alfaro M."/>
            <person name="Sun H."/>
            <person name="Tritt A."/>
            <person name="Yoshinaga Y."/>
            <person name="Zwiers L.-H."/>
            <person name="Turgeon B."/>
            <person name="Goodwin S."/>
            <person name="Spatafora J."/>
            <person name="Crous P."/>
            <person name="Grigoriev I."/>
        </authorList>
    </citation>
    <scope>NUCLEOTIDE SEQUENCE</scope>
    <source>
        <strain evidence="3">ATCC 74209</strain>
    </source>
</reference>
<dbReference type="AlphaFoldDB" id="A0A9P4MQL8"/>
<protein>
    <submittedName>
        <fullName evidence="3">Uncharacterized protein</fullName>
    </submittedName>
</protein>
<proteinExistence type="predicted"/>
<evidence type="ECO:0000313" key="4">
    <source>
        <dbReference type="Proteomes" id="UP000799536"/>
    </source>
</evidence>